<organism evidence="2 3">
    <name type="scientific">Halostagnicola kamekurae</name>
    <dbReference type="NCBI Taxonomy" id="619731"/>
    <lineage>
        <taxon>Archaea</taxon>
        <taxon>Methanobacteriati</taxon>
        <taxon>Methanobacteriota</taxon>
        <taxon>Stenosarchaea group</taxon>
        <taxon>Halobacteria</taxon>
        <taxon>Halobacteriales</taxon>
        <taxon>Natrialbaceae</taxon>
        <taxon>Halostagnicola</taxon>
    </lineage>
</organism>
<keyword evidence="1" id="KW-1133">Transmembrane helix</keyword>
<evidence type="ECO:0000313" key="2">
    <source>
        <dbReference type="EMBL" id="SFS37080.1"/>
    </source>
</evidence>
<evidence type="ECO:0000256" key="1">
    <source>
        <dbReference type="SAM" id="Phobius"/>
    </source>
</evidence>
<sequence>MLLPPSHLLSLPLLNVGSLTLLVLPLLVELAVLVRGMYTREPTDIVLATFAVPCLFVSMWAAVEGLNSSGGVYWGGFFGLFSVAVAGLLAFLVVMDAVVGAVVRTRATE</sequence>
<feature type="transmembrane region" description="Helical" evidence="1">
    <location>
        <begin position="12"/>
        <end position="33"/>
    </location>
</feature>
<name>A0A1I6PAC5_9EURY</name>
<dbReference type="AlphaFoldDB" id="A0A1I6PAC5"/>
<dbReference type="OrthoDB" id="351047at2157"/>
<keyword evidence="1" id="KW-0472">Membrane</keyword>
<protein>
    <submittedName>
        <fullName evidence="2">Uncharacterized protein</fullName>
    </submittedName>
</protein>
<dbReference type="EMBL" id="FOZS01000001">
    <property type="protein sequence ID" value="SFS37080.1"/>
    <property type="molecule type" value="Genomic_DNA"/>
</dbReference>
<dbReference type="Proteomes" id="UP000199199">
    <property type="component" value="Unassembled WGS sequence"/>
</dbReference>
<gene>
    <name evidence="2" type="ORF">SAMN04488556_0424</name>
</gene>
<accession>A0A1I6PAC5</accession>
<evidence type="ECO:0000313" key="3">
    <source>
        <dbReference type="Proteomes" id="UP000199199"/>
    </source>
</evidence>
<keyword evidence="3" id="KW-1185">Reference proteome</keyword>
<reference evidence="3" key="1">
    <citation type="submission" date="2016-10" db="EMBL/GenBank/DDBJ databases">
        <authorList>
            <person name="Varghese N."/>
            <person name="Submissions S."/>
        </authorList>
    </citation>
    <scope>NUCLEOTIDE SEQUENCE [LARGE SCALE GENOMIC DNA]</scope>
    <source>
        <strain evidence="3">DSM 22427</strain>
    </source>
</reference>
<feature type="transmembrane region" description="Helical" evidence="1">
    <location>
        <begin position="75"/>
        <end position="103"/>
    </location>
</feature>
<proteinExistence type="predicted"/>
<keyword evidence="1" id="KW-0812">Transmembrane</keyword>
<feature type="transmembrane region" description="Helical" evidence="1">
    <location>
        <begin position="45"/>
        <end position="63"/>
    </location>
</feature>